<feature type="domain" description="DUF1468" evidence="2">
    <location>
        <begin position="14"/>
        <end position="143"/>
    </location>
</feature>
<keyword evidence="1" id="KW-0812">Transmembrane</keyword>
<feature type="transmembrane region" description="Helical" evidence="1">
    <location>
        <begin position="116"/>
        <end position="135"/>
    </location>
</feature>
<sequence length="151" mass="16794">MTLHRKMLADLGVLAGLAGFTIWYLLDAWKASASAENLILIVPIAAIVLLLCLLDLFTQLKKGVTDDHRNREPVASILPVMGLFAAYVLSLEWLGFDLGTVLFVGGFLLLQGERRWVWVLGYSLCFGFLVALFFANMLPYPMPMALLPTDY</sequence>
<gene>
    <name evidence="3" type="ORF">SAMN05421647_101607</name>
</gene>
<proteinExistence type="predicted"/>
<keyword evidence="1" id="KW-0472">Membrane</keyword>
<dbReference type="STRING" id="49186.SAMN05421647_101607"/>
<keyword evidence="4" id="KW-1185">Reference proteome</keyword>
<feature type="transmembrane region" description="Helical" evidence="1">
    <location>
        <begin position="7"/>
        <end position="26"/>
    </location>
</feature>
<evidence type="ECO:0000259" key="2">
    <source>
        <dbReference type="Pfam" id="PF07331"/>
    </source>
</evidence>
<accession>A0A1N6NWA8</accession>
<reference evidence="3 4" key="1">
    <citation type="submission" date="2017-01" db="EMBL/GenBank/DDBJ databases">
        <authorList>
            <person name="Mah S.A."/>
            <person name="Swanson W.J."/>
            <person name="Moy G.W."/>
            <person name="Vacquier V.D."/>
        </authorList>
    </citation>
    <scope>NUCLEOTIDE SEQUENCE [LARGE SCALE GENOMIC DNA]</scope>
    <source>
        <strain evidence="3 4">DSM 7027</strain>
    </source>
</reference>
<feature type="transmembrane region" description="Helical" evidence="1">
    <location>
        <begin position="77"/>
        <end position="96"/>
    </location>
</feature>
<organism evidence="3 4">
    <name type="scientific">Marinobacterium stanieri</name>
    <dbReference type="NCBI Taxonomy" id="49186"/>
    <lineage>
        <taxon>Bacteria</taxon>
        <taxon>Pseudomonadati</taxon>
        <taxon>Pseudomonadota</taxon>
        <taxon>Gammaproteobacteria</taxon>
        <taxon>Oceanospirillales</taxon>
        <taxon>Oceanospirillaceae</taxon>
        <taxon>Marinobacterium</taxon>
    </lineage>
</organism>
<dbReference type="AlphaFoldDB" id="A0A1N6NWA8"/>
<protein>
    <submittedName>
        <fullName evidence="3">Tripartite tricarboxylate transporter TctB family protein</fullName>
    </submittedName>
</protein>
<evidence type="ECO:0000313" key="3">
    <source>
        <dbReference type="EMBL" id="SIP96395.1"/>
    </source>
</evidence>
<dbReference type="EMBL" id="FTMN01000001">
    <property type="protein sequence ID" value="SIP96395.1"/>
    <property type="molecule type" value="Genomic_DNA"/>
</dbReference>
<dbReference type="InterPro" id="IPR009936">
    <property type="entry name" value="DUF1468"/>
</dbReference>
<dbReference type="eggNOG" id="ENOG5033C16">
    <property type="taxonomic scope" value="Bacteria"/>
</dbReference>
<evidence type="ECO:0000313" key="4">
    <source>
        <dbReference type="Proteomes" id="UP000186895"/>
    </source>
</evidence>
<evidence type="ECO:0000256" key="1">
    <source>
        <dbReference type="SAM" id="Phobius"/>
    </source>
</evidence>
<name>A0A1N6NWA8_9GAMM</name>
<dbReference type="RefSeq" id="WP_076460696.1">
    <property type="nucleotide sequence ID" value="NZ_FTMN01000001.1"/>
</dbReference>
<dbReference type="Proteomes" id="UP000186895">
    <property type="component" value="Unassembled WGS sequence"/>
</dbReference>
<keyword evidence="1" id="KW-1133">Transmembrane helix</keyword>
<dbReference type="Pfam" id="PF07331">
    <property type="entry name" value="TctB"/>
    <property type="match status" value="1"/>
</dbReference>
<feature type="transmembrane region" description="Helical" evidence="1">
    <location>
        <begin position="38"/>
        <end position="57"/>
    </location>
</feature>